<sequence length="105" mass="12365">MEHSKQFPQTFILLSALFRKTRHFSKLAANLLASMALSWRTVVPISFLLKCIKISYFLISYPVHEDKLRALQKFPFNCVSSLETKHVHFLLQQYLIFTCFAKIRK</sequence>
<dbReference type="EMBL" id="CM035414">
    <property type="protein sequence ID" value="KAH7430241.1"/>
    <property type="molecule type" value="Genomic_DNA"/>
</dbReference>
<reference evidence="1" key="1">
    <citation type="submission" date="2021-08" db="EMBL/GenBank/DDBJ databases">
        <title>WGS assembly of Ceratopteris richardii.</title>
        <authorList>
            <person name="Marchant D.B."/>
            <person name="Chen G."/>
            <person name="Jenkins J."/>
            <person name="Shu S."/>
            <person name="Leebens-Mack J."/>
            <person name="Grimwood J."/>
            <person name="Schmutz J."/>
            <person name="Soltis P."/>
            <person name="Soltis D."/>
            <person name="Chen Z.-H."/>
        </authorList>
    </citation>
    <scope>NUCLEOTIDE SEQUENCE</scope>
    <source>
        <strain evidence="1">Whitten #5841</strain>
        <tissue evidence="1">Leaf</tissue>
    </source>
</reference>
<keyword evidence="2" id="KW-1185">Reference proteome</keyword>
<gene>
    <name evidence="1" type="ORF">KP509_09G089800</name>
</gene>
<dbReference type="Proteomes" id="UP000825935">
    <property type="component" value="Chromosome 9"/>
</dbReference>
<accession>A0A8T2U2A5</accession>
<dbReference type="AlphaFoldDB" id="A0A8T2U2A5"/>
<organism evidence="1 2">
    <name type="scientific">Ceratopteris richardii</name>
    <name type="common">Triangle waterfern</name>
    <dbReference type="NCBI Taxonomy" id="49495"/>
    <lineage>
        <taxon>Eukaryota</taxon>
        <taxon>Viridiplantae</taxon>
        <taxon>Streptophyta</taxon>
        <taxon>Embryophyta</taxon>
        <taxon>Tracheophyta</taxon>
        <taxon>Polypodiopsida</taxon>
        <taxon>Polypodiidae</taxon>
        <taxon>Polypodiales</taxon>
        <taxon>Pteridineae</taxon>
        <taxon>Pteridaceae</taxon>
        <taxon>Parkerioideae</taxon>
        <taxon>Ceratopteris</taxon>
    </lineage>
</organism>
<proteinExistence type="predicted"/>
<protein>
    <submittedName>
        <fullName evidence="1">Uncharacterized protein</fullName>
    </submittedName>
</protein>
<evidence type="ECO:0000313" key="2">
    <source>
        <dbReference type="Proteomes" id="UP000825935"/>
    </source>
</evidence>
<name>A0A8T2U2A5_CERRI</name>
<comment type="caution">
    <text evidence="1">The sequence shown here is derived from an EMBL/GenBank/DDBJ whole genome shotgun (WGS) entry which is preliminary data.</text>
</comment>
<evidence type="ECO:0000313" key="1">
    <source>
        <dbReference type="EMBL" id="KAH7430241.1"/>
    </source>
</evidence>